<proteinExistence type="predicted"/>
<evidence type="ECO:0000313" key="3">
    <source>
        <dbReference type="Proteomes" id="UP000015779"/>
    </source>
</evidence>
<dbReference type="PANTHER" id="PTHR40032">
    <property type="entry name" value="EXPORTED PROTEIN-RELATED"/>
    <property type="match status" value="1"/>
</dbReference>
<dbReference type="InterPro" id="IPR024301">
    <property type="entry name" value="Amidase_6"/>
</dbReference>
<organism evidence="2 3">
    <name type="scientific">Gardnerella pickettii JCP8017A</name>
    <dbReference type="NCBI Taxonomy" id="1261062"/>
    <lineage>
        <taxon>Bacteria</taxon>
        <taxon>Bacillati</taxon>
        <taxon>Actinomycetota</taxon>
        <taxon>Actinomycetes</taxon>
        <taxon>Bifidobacteriales</taxon>
        <taxon>Bifidobacteriaceae</taxon>
        <taxon>Gardnerella</taxon>
        <taxon>Gardnerella pickettii</taxon>
    </lineage>
</organism>
<gene>
    <name evidence="2" type="ORF">HMPREF1577_00264</name>
</gene>
<comment type="caution">
    <text evidence="2">The sequence shown here is derived from an EMBL/GenBank/DDBJ whole genome shotgun (WGS) entry which is preliminary data.</text>
</comment>
<dbReference type="EMBL" id="ATJN01000011">
    <property type="protein sequence ID" value="EPI53125.1"/>
    <property type="molecule type" value="Genomic_DNA"/>
</dbReference>
<feature type="domain" description="Putative amidase" evidence="1">
    <location>
        <begin position="190"/>
        <end position="331"/>
    </location>
</feature>
<reference evidence="2 3" key="1">
    <citation type="submission" date="2013-06" db="EMBL/GenBank/DDBJ databases">
        <authorList>
            <person name="Weinstock G."/>
            <person name="Sodergren E."/>
            <person name="Lobos E.A."/>
            <person name="Fulton L."/>
            <person name="Fulton R."/>
            <person name="Courtney L."/>
            <person name="Fronick C."/>
            <person name="O'Laughlin M."/>
            <person name="Godfrey J."/>
            <person name="Wilson R.M."/>
            <person name="Miner T."/>
            <person name="Farmer C."/>
            <person name="Delehaunty K."/>
            <person name="Cordes M."/>
            <person name="Minx P."/>
            <person name="Tomlinson C."/>
            <person name="Chen J."/>
            <person name="Wollam A."/>
            <person name="Pepin K.H."/>
            <person name="Bhonagiri V."/>
            <person name="Zhang X."/>
            <person name="Warren W."/>
            <person name="Mitreva M."/>
            <person name="Mardis E.R."/>
            <person name="Wilson R.K."/>
        </authorList>
    </citation>
    <scope>NUCLEOTIDE SEQUENCE [LARGE SCALE GENOMIC DNA]</scope>
    <source>
        <strain evidence="2 3">JCP8017A</strain>
    </source>
</reference>
<protein>
    <recommendedName>
        <fullName evidence="1">Putative amidase domain-containing protein</fullName>
    </recommendedName>
</protein>
<dbReference type="AlphaFoldDB" id="T2PM14"/>
<evidence type="ECO:0000313" key="2">
    <source>
        <dbReference type="EMBL" id="EPI53125.1"/>
    </source>
</evidence>
<dbReference type="PATRIC" id="fig|1261062.4.peg.243"/>
<sequence length="344" mass="40224">MELYMKNKVVLHYTFIAALFSIILILSFANVAQAESSDYKSETYVDFPKKQHKTKFQSMYFSLLDTYENPELVKKFYISKYFTELQRIQSEAMLPSLSEETATIYKNSLFNSSHKDNNNVTKILQFLDIYENKYENNQILSELHKLELKVLKNELTQKEAINIAKLWLPSKQEVTPRKPLLTERNSGINLEAARAYAREWAWKINPKYGEEKSKLIFPADCTNFASQILYAGGIGMDKHNDVFKGWWWKARGDRSVSWINANVFKNYMGYGFSTSYWGMLVDNVRDGDFIGVDESNDGTVDHIGFVFLKSNGRLRIAQHTENYLDWDKNWYSFNGEGAYYRVRR</sequence>
<evidence type="ECO:0000259" key="1">
    <source>
        <dbReference type="Pfam" id="PF12671"/>
    </source>
</evidence>
<dbReference type="Pfam" id="PF12671">
    <property type="entry name" value="Amidase_6"/>
    <property type="match status" value="1"/>
</dbReference>
<dbReference type="HOGENOM" id="CLU_775615_0_0_11"/>
<name>T2PM14_9BIFI</name>
<dbReference type="PANTHER" id="PTHR40032:SF1">
    <property type="entry name" value="EXPORTED PROTEIN"/>
    <property type="match status" value="1"/>
</dbReference>
<accession>T2PM14</accession>
<dbReference type="Proteomes" id="UP000015779">
    <property type="component" value="Unassembled WGS sequence"/>
</dbReference>